<feature type="transmembrane region" description="Helical" evidence="6">
    <location>
        <begin position="265"/>
        <end position="284"/>
    </location>
</feature>
<evidence type="ECO:0000256" key="2">
    <source>
        <dbReference type="ARBA" id="ARBA00022475"/>
    </source>
</evidence>
<evidence type="ECO:0000256" key="1">
    <source>
        <dbReference type="ARBA" id="ARBA00004651"/>
    </source>
</evidence>
<protein>
    <submittedName>
        <fullName evidence="8">MFS transporter</fullName>
    </submittedName>
</protein>
<dbReference type="PANTHER" id="PTHR23513">
    <property type="entry name" value="INTEGRAL MEMBRANE EFFLUX PROTEIN-RELATED"/>
    <property type="match status" value="1"/>
</dbReference>
<reference evidence="9" key="1">
    <citation type="journal article" date="2019" name="Int. J. Syst. Evol. Microbiol.">
        <title>The Global Catalogue of Microorganisms (GCM) 10K type strain sequencing project: providing services to taxonomists for standard genome sequencing and annotation.</title>
        <authorList>
            <consortium name="The Broad Institute Genomics Platform"/>
            <consortium name="The Broad Institute Genome Sequencing Center for Infectious Disease"/>
            <person name="Wu L."/>
            <person name="Ma J."/>
        </authorList>
    </citation>
    <scope>NUCLEOTIDE SEQUENCE [LARGE SCALE GENOMIC DNA]</scope>
    <source>
        <strain evidence="9">JCM 17342</strain>
    </source>
</reference>
<dbReference type="CDD" id="cd06173">
    <property type="entry name" value="MFS_MefA_like"/>
    <property type="match status" value="1"/>
</dbReference>
<feature type="transmembrane region" description="Helical" evidence="6">
    <location>
        <begin position="6"/>
        <end position="26"/>
    </location>
</feature>
<comment type="subcellular location">
    <subcellularLocation>
        <location evidence="1">Cell membrane</location>
        <topology evidence="1">Multi-pass membrane protein</topology>
    </subcellularLocation>
</comment>
<dbReference type="EMBL" id="BAABAL010000019">
    <property type="protein sequence ID" value="GAA4027853.1"/>
    <property type="molecule type" value="Genomic_DNA"/>
</dbReference>
<keyword evidence="3 6" id="KW-0812">Transmembrane</keyword>
<keyword evidence="4 6" id="KW-1133">Transmembrane helix</keyword>
<feature type="transmembrane region" description="Helical" evidence="6">
    <location>
        <begin position="380"/>
        <end position="402"/>
    </location>
</feature>
<evidence type="ECO:0000256" key="6">
    <source>
        <dbReference type="SAM" id="Phobius"/>
    </source>
</evidence>
<dbReference type="InterPro" id="IPR036259">
    <property type="entry name" value="MFS_trans_sf"/>
</dbReference>
<evidence type="ECO:0000313" key="8">
    <source>
        <dbReference type="EMBL" id="GAA4027853.1"/>
    </source>
</evidence>
<feature type="domain" description="Major facilitator superfamily (MFS) profile" evidence="7">
    <location>
        <begin position="29"/>
        <end position="409"/>
    </location>
</feature>
<comment type="caution">
    <text evidence="8">The sequence shown here is derived from an EMBL/GenBank/DDBJ whole genome shotgun (WGS) entry which is preliminary data.</text>
</comment>
<evidence type="ECO:0000313" key="9">
    <source>
        <dbReference type="Proteomes" id="UP001501747"/>
    </source>
</evidence>
<evidence type="ECO:0000256" key="4">
    <source>
        <dbReference type="ARBA" id="ARBA00022989"/>
    </source>
</evidence>
<feature type="transmembrane region" description="Helical" evidence="6">
    <location>
        <begin position="66"/>
        <end position="89"/>
    </location>
</feature>
<feature type="transmembrane region" description="Helical" evidence="6">
    <location>
        <begin position="232"/>
        <end position="253"/>
    </location>
</feature>
<keyword evidence="2" id="KW-1003">Cell membrane</keyword>
<proteinExistence type="predicted"/>
<organism evidence="8 9">
    <name type="scientific">Allokutzneria multivorans</name>
    <dbReference type="NCBI Taxonomy" id="1142134"/>
    <lineage>
        <taxon>Bacteria</taxon>
        <taxon>Bacillati</taxon>
        <taxon>Actinomycetota</taxon>
        <taxon>Actinomycetes</taxon>
        <taxon>Pseudonocardiales</taxon>
        <taxon>Pseudonocardiaceae</taxon>
        <taxon>Allokutzneria</taxon>
    </lineage>
</organism>
<feature type="transmembrane region" description="Helical" evidence="6">
    <location>
        <begin position="355"/>
        <end position="374"/>
    </location>
</feature>
<dbReference type="InterPro" id="IPR011701">
    <property type="entry name" value="MFS"/>
</dbReference>
<feature type="transmembrane region" description="Helical" evidence="6">
    <location>
        <begin position="33"/>
        <end position="54"/>
    </location>
</feature>
<sequence length="457" mass="47407">MLRGMGSCTVVATGFASYVAAVGVLGNRVYRRLFVAQVVALVGSGLATVALGLLAHRLAGGDAGLVLGVALAIKMVAYVFFAPVATALAERLPRRAFLVAMDVVRAAVALVLPFVTEVWQVYALIVVLQAASASFTPTFQATIPTVLPDEDDYTRALSLSRLAYELESLLSPVLAAALLTVVGASQLFVGTAVGFAASALLVLSVVLPKPVESANRSVGGMRVYLATPRLRALVGLNVAAAAAGSMVLVNTVVVVREDLGLSDSSVALTLGAYGAGSIVAAVLLPRVLTRVGERHVMLGGAGVLVFVLAASAFLPLSWAGVLVAWAALGLSGAAVQTPIGRLVRRSAKPGGWPRLFAAQFTVSHGGWLVTYLLAGLLGAWAGMSFTLLLLAMVAAGGVLFAARVWPAHDPSTVEHVHDNLAPDDPHLLGAVARGGGWVHAHEFAIDRVHPRWPQRPR</sequence>
<dbReference type="Proteomes" id="UP001501747">
    <property type="component" value="Unassembled WGS sequence"/>
</dbReference>
<dbReference type="SUPFAM" id="SSF103473">
    <property type="entry name" value="MFS general substrate transporter"/>
    <property type="match status" value="1"/>
</dbReference>
<name>A0ABP7TL02_9PSEU</name>
<dbReference type="PROSITE" id="PS50850">
    <property type="entry name" value="MFS"/>
    <property type="match status" value="1"/>
</dbReference>
<dbReference type="Gene3D" id="1.20.1250.20">
    <property type="entry name" value="MFS general substrate transporter like domains"/>
    <property type="match status" value="2"/>
</dbReference>
<evidence type="ECO:0000259" key="7">
    <source>
        <dbReference type="PROSITE" id="PS50850"/>
    </source>
</evidence>
<keyword evidence="5 6" id="KW-0472">Membrane</keyword>
<evidence type="ECO:0000256" key="5">
    <source>
        <dbReference type="ARBA" id="ARBA00023136"/>
    </source>
</evidence>
<dbReference type="PANTHER" id="PTHR23513:SF6">
    <property type="entry name" value="MAJOR FACILITATOR SUPERFAMILY ASSOCIATED DOMAIN-CONTAINING PROTEIN"/>
    <property type="match status" value="1"/>
</dbReference>
<keyword evidence="9" id="KW-1185">Reference proteome</keyword>
<feature type="transmembrane region" description="Helical" evidence="6">
    <location>
        <begin position="188"/>
        <end position="211"/>
    </location>
</feature>
<dbReference type="Pfam" id="PF07690">
    <property type="entry name" value="MFS_1"/>
    <property type="match status" value="2"/>
</dbReference>
<dbReference type="InterPro" id="IPR020846">
    <property type="entry name" value="MFS_dom"/>
</dbReference>
<evidence type="ECO:0000256" key="3">
    <source>
        <dbReference type="ARBA" id="ARBA00022692"/>
    </source>
</evidence>
<feature type="transmembrane region" description="Helical" evidence="6">
    <location>
        <begin position="296"/>
        <end position="316"/>
    </location>
</feature>
<gene>
    <name evidence="8" type="ORF">GCM10022247_61010</name>
</gene>
<accession>A0ABP7TL02</accession>